<gene>
    <name evidence="2" type="ORF">IEQ44_11365</name>
</gene>
<dbReference type="Proteomes" id="UP000756387">
    <property type="component" value="Unassembled WGS sequence"/>
</dbReference>
<reference evidence="2 3" key="1">
    <citation type="submission" date="2020-10" db="EMBL/GenBank/DDBJ databases">
        <title>Nocardioides sp. isolated from sludge.</title>
        <authorList>
            <person name="Zhang X."/>
        </authorList>
    </citation>
    <scope>NUCLEOTIDE SEQUENCE [LARGE SCALE GENOMIC DNA]</scope>
    <source>
        <strain evidence="2 3">Y6</strain>
    </source>
</reference>
<protein>
    <submittedName>
        <fullName evidence="2">Uncharacterized protein</fullName>
    </submittedName>
</protein>
<name>A0ABR9RUH2_9ACTN</name>
<proteinExistence type="predicted"/>
<keyword evidence="1" id="KW-1133">Transmembrane helix</keyword>
<evidence type="ECO:0000313" key="3">
    <source>
        <dbReference type="Proteomes" id="UP000756387"/>
    </source>
</evidence>
<dbReference type="RefSeq" id="WP_193638576.1">
    <property type="nucleotide sequence ID" value="NZ_JADCSA010000010.1"/>
</dbReference>
<keyword evidence="1" id="KW-0472">Membrane</keyword>
<sequence length="110" mass="11533">MPSSPAQPTSRRAARVLGSVAALALMAYWAFFSFVMLMVRCGDTCSNDAEAAHWRYTAQFVLAAASCLAGVVGVALGFAPRFRRAALGFGAVALAGALAWVLWVIGFGAF</sequence>
<evidence type="ECO:0000256" key="1">
    <source>
        <dbReference type="SAM" id="Phobius"/>
    </source>
</evidence>
<organism evidence="2 3">
    <name type="scientific">Nocardioides malaquae</name>
    <dbReference type="NCBI Taxonomy" id="2773426"/>
    <lineage>
        <taxon>Bacteria</taxon>
        <taxon>Bacillati</taxon>
        <taxon>Actinomycetota</taxon>
        <taxon>Actinomycetes</taxon>
        <taxon>Propionibacteriales</taxon>
        <taxon>Nocardioidaceae</taxon>
        <taxon>Nocardioides</taxon>
    </lineage>
</organism>
<feature type="transmembrane region" description="Helical" evidence="1">
    <location>
        <begin position="86"/>
        <end position="109"/>
    </location>
</feature>
<keyword evidence="3" id="KW-1185">Reference proteome</keyword>
<evidence type="ECO:0000313" key="2">
    <source>
        <dbReference type="EMBL" id="MBE7325253.1"/>
    </source>
</evidence>
<feature type="transmembrane region" description="Helical" evidence="1">
    <location>
        <begin position="59"/>
        <end position="79"/>
    </location>
</feature>
<dbReference type="EMBL" id="JADCSA010000010">
    <property type="protein sequence ID" value="MBE7325253.1"/>
    <property type="molecule type" value="Genomic_DNA"/>
</dbReference>
<comment type="caution">
    <text evidence="2">The sequence shown here is derived from an EMBL/GenBank/DDBJ whole genome shotgun (WGS) entry which is preliminary data.</text>
</comment>
<accession>A0ABR9RUH2</accession>
<feature type="transmembrane region" description="Helical" evidence="1">
    <location>
        <begin position="20"/>
        <end position="39"/>
    </location>
</feature>
<keyword evidence="1" id="KW-0812">Transmembrane</keyword>